<keyword evidence="13" id="KW-0472">Membrane</keyword>
<dbReference type="CDD" id="cd24067">
    <property type="entry name" value="ASKHA_NBD_ROK_BsFRK-like"/>
    <property type="match status" value="1"/>
</dbReference>
<organism evidence="14 15">
    <name type="scientific">Diacronema lutheri</name>
    <name type="common">Unicellular marine alga</name>
    <name type="synonym">Monochrysis lutheri</name>
    <dbReference type="NCBI Taxonomy" id="2081491"/>
    <lineage>
        <taxon>Eukaryota</taxon>
        <taxon>Haptista</taxon>
        <taxon>Haptophyta</taxon>
        <taxon>Pavlovophyceae</taxon>
        <taxon>Pavlovales</taxon>
        <taxon>Pavlovaceae</taxon>
        <taxon>Diacronema</taxon>
    </lineage>
</organism>
<evidence type="ECO:0000256" key="3">
    <source>
        <dbReference type="ARBA" id="ARBA00022679"/>
    </source>
</evidence>
<dbReference type="InterPro" id="IPR051804">
    <property type="entry name" value="Carb_Metab_Reg_Kinase/Isom"/>
</dbReference>
<evidence type="ECO:0000256" key="5">
    <source>
        <dbReference type="ARBA" id="ARBA00022741"/>
    </source>
</evidence>
<comment type="similarity">
    <text evidence="2">Belongs to the ROK (NagC/XylR) family.</text>
</comment>
<comment type="caution">
    <text evidence="14">The sequence shown here is derived from an EMBL/GenBank/DDBJ whole genome shotgun (WGS) entry which is preliminary data.</text>
</comment>
<dbReference type="PROSITE" id="PS01125">
    <property type="entry name" value="ROK"/>
    <property type="match status" value="1"/>
</dbReference>
<comment type="cofactor">
    <cofactor evidence="1">
        <name>Mg(2+)</name>
        <dbReference type="ChEBI" id="CHEBI:18420"/>
    </cofactor>
</comment>
<dbReference type="InterPro" id="IPR049874">
    <property type="entry name" value="ROK_cs"/>
</dbReference>
<dbReference type="PANTHER" id="PTHR42742">
    <property type="entry name" value="TRANSCRIPTIONAL REPRESSOR MPRA"/>
    <property type="match status" value="1"/>
</dbReference>
<dbReference type="AlphaFoldDB" id="A0A8J6CD52"/>
<protein>
    <recommendedName>
        <fullName evidence="11">fructokinase</fullName>
        <ecNumber evidence="11">2.7.1.4</ecNumber>
    </recommendedName>
</protein>
<dbReference type="FunFam" id="3.30.420.40:FF:000153">
    <property type="entry name" value="Putative fructokinase"/>
    <property type="match status" value="1"/>
</dbReference>
<dbReference type="OrthoDB" id="10260668at2759"/>
<dbReference type="Gene3D" id="3.30.420.40">
    <property type="match status" value="2"/>
</dbReference>
<reference evidence="14" key="1">
    <citation type="submission" date="2021-05" db="EMBL/GenBank/DDBJ databases">
        <title>The genome of the haptophyte Pavlova lutheri (Diacronema luteri, Pavlovales) - a model for lipid biosynthesis in eukaryotic algae.</title>
        <authorList>
            <person name="Hulatt C.J."/>
            <person name="Posewitz M.C."/>
        </authorList>
    </citation>
    <scope>NUCLEOTIDE SEQUENCE</scope>
    <source>
        <strain evidence="14">NIVA-4/92</strain>
    </source>
</reference>
<evidence type="ECO:0000256" key="12">
    <source>
        <dbReference type="ARBA" id="ARBA00048451"/>
    </source>
</evidence>
<keyword evidence="8" id="KW-0067">ATP-binding</keyword>
<evidence type="ECO:0000313" key="15">
    <source>
        <dbReference type="Proteomes" id="UP000751190"/>
    </source>
</evidence>
<evidence type="ECO:0000256" key="10">
    <source>
        <dbReference type="ARBA" id="ARBA00023277"/>
    </source>
</evidence>
<evidence type="ECO:0000256" key="1">
    <source>
        <dbReference type="ARBA" id="ARBA00001946"/>
    </source>
</evidence>
<sequence length="336" mass="35053">MRLAAVELGGTSIRVAIAEGNSINIVARESFPCDAPEVTLGKVRAWLAVHPFDALGVASFGPIEVRKSQPKYGFITTTPKHGWVDVDVLGGIGARALNVPVAFDTDVNAPAVSEYRAAAATDPTLTSCAYITIGTGVGVGLVVNGLPVHGMLHPEGGHCLVPNAPGDSWQCPLDLRIPSGVEARVSAPALASRAGVSQSELGGVPDSDPMWDFTAHYIATLCANLALLVSVERIVLGGGVMARESLYPKVRARCRQLLNGYLQCEQLLPQNIDSYIVPPAHRKDAGLIGALTLARDALLASRAEKARARGAITSAASCAALVSASLLAAVLLGRRF</sequence>
<dbReference type="SUPFAM" id="SSF53067">
    <property type="entry name" value="Actin-like ATPase domain"/>
    <property type="match status" value="1"/>
</dbReference>
<dbReference type="GO" id="GO:0008865">
    <property type="term" value="F:fructokinase activity"/>
    <property type="evidence" value="ECO:0007669"/>
    <property type="project" value="UniProtKB-EC"/>
</dbReference>
<evidence type="ECO:0000256" key="11">
    <source>
        <dbReference type="ARBA" id="ARBA00038887"/>
    </source>
</evidence>
<evidence type="ECO:0000256" key="13">
    <source>
        <dbReference type="SAM" id="Phobius"/>
    </source>
</evidence>
<keyword evidence="15" id="KW-1185">Reference proteome</keyword>
<keyword evidence="9" id="KW-0460">Magnesium</keyword>
<evidence type="ECO:0000256" key="6">
    <source>
        <dbReference type="ARBA" id="ARBA00022777"/>
    </source>
</evidence>
<evidence type="ECO:0000256" key="9">
    <source>
        <dbReference type="ARBA" id="ARBA00022842"/>
    </source>
</evidence>
<evidence type="ECO:0000313" key="14">
    <source>
        <dbReference type="EMBL" id="KAG8470602.1"/>
    </source>
</evidence>
<dbReference type="Proteomes" id="UP000751190">
    <property type="component" value="Unassembled WGS sequence"/>
</dbReference>
<name>A0A8J6CD52_DIALT</name>
<gene>
    <name evidence="14" type="ORF">KFE25_009023</name>
</gene>
<keyword evidence="3" id="KW-0808">Transferase</keyword>
<keyword evidence="10" id="KW-0119">Carbohydrate metabolism</keyword>
<dbReference type="GO" id="GO:0046872">
    <property type="term" value="F:metal ion binding"/>
    <property type="evidence" value="ECO:0007669"/>
    <property type="project" value="UniProtKB-KW"/>
</dbReference>
<keyword evidence="6" id="KW-0418">Kinase</keyword>
<keyword evidence="13" id="KW-1133">Transmembrane helix</keyword>
<dbReference type="InterPro" id="IPR043129">
    <property type="entry name" value="ATPase_NBD"/>
</dbReference>
<proteinExistence type="inferred from homology"/>
<keyword evidence="13" id="KW-0812">Transmembrane</keyword>
<evidence type="ECO:0000256" key="7">
    <source>
        <dbReference type="ARBA" id="ARBA00022833"/>
    </source>
</evidence>
<evidence type="ECO:0000256" key="4">
    <source>
        <dbReference type="ARBA" id="ARBA00022723"/>
    </source>
</evidence>
<comment type="catalytic activity">
    <reaction evidence="12">
        <text>D-fructose + ATP = D-fructose 6-phosphate + ADP + H(+)</text>
        <dbReference type="Rhea" id="RHEA:16125"/>
        <dbReference type="ChEBI" id="CHEBI:15378"/>
        <dbReference type="ChEBI" id="CHEBI:30616"/>
        <dbReference type="ChEBI" id="CHEBI:37721"/>
        <dbReference type="ChEBI" id="CHEBI:61527"/>
        <dbReference type="ChEBI" id="CHEBI:456216"/>
        <dbReference type="EC" id="2.7.1.4"/>
    </reaction>
</comment>
<dbReference type="EC" id="2.7.1.4" evidence="11"/>
<dbReference type="EMBL" id="JAGTXO010000001">
    <property type="protein sequence ID" value="KAG8470602.1"/>
    <property type="molecule type" value="Genomic_DNA"/>
</dbReference>
<accession>A0A8J6CD52</accession>
<keyword evidence="4" id="KW-0479">Metal-binding</keyword>
<evidence type="ECO:0000256" key="2">
    <source>
        <dbReference type="ARBA" id="ARBA00006479"/>
    </source>
</evidence>
<evidence type="ECO:0000256" key="8">
    <source>
        <dbReference type="ARBA" id="ARBA00022840"/>
    </source>
</evidence>
<dbReference type="InterPro" id="IPR000600">
    <property type="entry name" value="ROK"/>
</dbReference>
<dbReference type="OMA" id="DIQAYYI"/>
<keyword evidence="5" id="KW-0547">Nucleotide-binding</keyword>
<feature type="transmembrane region" description="Helical" evidence="13">
    <location>
        <begin position="311"/>
        <end position="332"/>
    </location>
</feature>
<keyword evidence="7" id="KW-0862">Zinc</keyword>
<dbReference type="Pfam" id="PF00480">
    <property type="entry name" value="ROK"/>
    <property type="match status" value="1"/>
</dbReference>
<dbReference type="PANTHER" id="PTHR42742:SF3">
    <property type="entry name" value="FRUCTOKINASE"/>
    <property type="match status" value="1"/>
</dbReference>
<dbReference type="GO" id="GO:0005524">
    <property type="term" value="F:ATP binding"/>
    <property type="evidence" value="ECO:0007669"/>
    <property type="project" value="UniProtKB-KW"/>
</dbReference>